<dbReference type="InterPro" id="IPR011701">
    <property type="entry name" value="MFS"/>
</dbReference>
<evidence type="ECO:0000256" key="1">
    <source>
        <dbReference type="ARBA" id="ARBA00004141"/>
    </source>
</evidence>
<dbReference type="SUPFAM" id="SSF103473">
    <property type="entry name" value="MFS general substrate transporter"/>
    <property type="match status" value="1"/>
</dbReference>
<protein>
    <submittedName>
        <fullName evidence="9">Uu.00g123540.m01.CDS01</fullName>
    </submittedName>
</protein>
<dbReference type="Gene3D" id="1.20.1250.20">
    <property type="entry name" value="MFS general substrate transporter like domains"/>
    <property type="match status" value="2"/>
</dbReference>
<comment type="caution">
    <text evidence="9">The sequence shown here is derived from an EMBL/GenBank/DDBJ whole genome shotgun (WGS) entry which is preliminary data.</text>
</comment>
<feature type="transmembrane region" description="Helical" evidence="7">
    <location>
        <begin position="318"/>
        <end position="340"/>
    </location>
</feature>
<feature type="transmembrane region" description="Helical" evidence="7">
    <location>
        <begin position="94"/>
        <end position="114"/>
    </location>
</feature>
<feature type="transmembrane region" description="Helical" evidence="7">
    <location>
        <begin position="215"/>
        <end position="237"/>
    </location>
</feature>
<reference evidence="9" key="1">
    <citation type="submission" date="2023-10" db="EMBL/GenBank/DDBJ databases">
        <authorList>
            <person name="Hackl T."/>
        </authorList>
    </citation>
    <scope>NUCLEOTIDE SEQUENCE</scope>
</reference>
<feature type="transmembrane region" description="Helical" evidence="7">
    <location>
        <begin position="286"/>
        <end position="306"/>
    </location>
</feature>
<dbReference type="Proteomes" id="UP001295740">
    <property type="component" value="Unassembled WGS sequence"/>
</dbReference>
<dbReference type="PROSITE" id="PS50850">
    <property type="entry name" value="MFS"/>
    <property type="match status" value="1"/>
</dbReference>
<evidence type="ECO:0000256" key="4">
    <source>
        <dbReference type="ARBA" id="ARBA00022989"/>
    </source>
</evidence>
<dbReference type="FunFam" id="1.20.1250.20:FF:000013">
    <property type="entry name" value="MFS general substrate transporter"/>
    <property type="match status" value="1"/>
</dbReference>
<dbReference type="EMBL" id="CAUWAG010000007">
    <property type="protein sequence ID" value="CAJ2504960.1"/>
    <property type="molecule type" value="Genomic_DNA"/>
</dbReference>
<feature type="transmembrane region" description="Helical" evidence="7">
    <location>
        <begin position="380"/>
        <end position="398"/>
    </location>
</feature>
<keyword evidence="3 7" id="KW-0812">Transmembrane</keyword>
<keyword evidence="5 7" id="KW-0472">Membrane</keyword>
<evidence type="ECO:0000313" key="10">
    <source>
        <dbReference type="Proteomes" id="UP001295740"/>
    </source>
</evidence>
<proteinExistence type="predicted"/>
<evidence type="ECO:0000256" key="5">
    <source>
        <dbReference type="ARBA" id="ARBA00023136"/>
    </source>
</evidence>
<dbReference type="GO" id="GO:0016020">
    <property type="term" value="C:membrane"/>
    <property type="evidence" value="ECO:0007669"/>
    <property type="project" value="UniProtKB-SubCell"/>
</dbReference>
<organism evidence="9 10">
    <name type="scientific">Anthostomella pinea</name>
    <dbReference type="NCBI Taxonomy" id="933095"/>
    <lineage>
        <taxon>Eukaryota</taxon>
        <taxon>Fungi</taxon>
        <taxon>Dikarya</taxon>
        <taxon>Ascomycota</taxon>
        <taxon>Pezizomycotina</taxon>
        <taxon>Sordariomycetes</taxon>
        <taxon>Xylariomycetidae</taxon>
        <taxon>Xylariales</taxon>
        <taxon>Xylariaceae</taxon>
        <taxon>Anthostomella</taxon>
    </lineage>
</organism>
<feature type="transmembrane region" description="Helical" evidence="7">
    <location>
        <begin position="442"/>
        <end position="463"/>
    </location>
</feature>
<evidence type="ECO:0000256" key="7">
    <source>
        <dbReference type="SAM" id="Phobius"/>
    </source>
</evidence>
<evidence type="ECO:0000313" key="9">
    <source>
        <dbReference type="EMBL" id="CAJ2504960.1"/>
    </source>
</evidence>
<dbReference type="AlphaFoldDB" id="A0AAI8VID4"/>
<name>A0AAI8VID4_9PEZI</name>
<gene>
    <name evidence="9" type="ORF">KHLLAP_LOCUS5428</name>
</gene>
<dbReference type="PANTHER" id="PTHR43791">
    <property type="entry name" value="PERMEASE-RELATED"/>
    <property type="match status" value="1"/>
</dbReference>
<feature type="transmembrane region" description="Helical" evidence="7">
    <location>
        <begin position="55"/>
        <end position="74"/>
    </location>
</feature>
<evidence type="ECO:0000259" key="8">
    <source>
        <dbReference type="PROSITE" id="PS50850"/>
    </source>
</evidence>
<keyword evidence="4 7" id="KW-1133">Transmembrane helix</keyword>
<dbReference type="FunFam" id="1.20.1250.20:FF:000057">
    <property type="entry name" value="MFS general substrate transporter"/>
    <property type="match status" value="1"/>
</dbReference>
<sequence length="485" mass="53160">MATSKNALEHVPSDGISDGPMDAKGVPYSRRDYAGAQAKTDPLEIKLVRKLDMRIMPVLWLMYFFNYVDRGALAQARLNDLEQDLGMAGNDFNVAVSVLTVGYVLMQVPSNMLLTRVRPSIYLAVVMFIWSVISACTGLASSYGSLIACRFLLGFFEAPFYPGALYLLAIFYTRKEVASRMAILYTAQMAGLSFANLIAAGVFAGLDGRRGLSGWGWLFILEGTASAVVALGASWLLPDTNETTRWLSDKERAIGKSRMQRDQLVGAQEHEPIWYALKSALRDRRLWLFCAIQNFHYAGLSFINFLPTVIKGLGFTDTIALLLTCPPYIFACIASLLLAWSSGRFHERTWHITAALSIAIIGFVAAASTLNVAGRYVACFIFPAGAYSVNSVIVGWTATTLSQSPEKKAVALAVTNVSGQVAQIYGAYLWPGSDGPRYVIGFSASAAFSLLSLLTSWVMRFVLMRENRRMQQSIGGDGKVNSYAY</sequence>
<feature type="region of interest" description="Disordered" evidence="6">
    <location>
        <begin position="1"/>
        <end position="22"/>
    </location>
</feature>
<feature type="transmembrane region" description="Helical" evidence="7">
    <location>
        <begin position="151"/>
        <end position="171"/>
    </location>
</feature>
<dbReference type="GO" id="GO:0022857">
    <property type="term" value="F:transmembrane transporter activity"/>
    <property type="evidence" value="ECO:0007669"/>
    <property type="project" value="InterPro"/>
</dbReference>
<feature type="transmembrane region" description="Helical" evidence="7">
    <location>
        <begin position="183"/>
        <end position="203"/>
    </location>
</feature>
<dbReference type="InterPro" id="IPR036259">
    <property type="entry name" value="MFS_trans_sf"/>
</dbReference>
<dbReference type="Pfam" id="PF07690">
    <property type="entry name" value="MFS_1"/>
    <property type="match status" value="1"/>
</dbReference>
<feature type="transmembrane region" description="Helical" evidence="7">
    <location>
        <begin position="352"/>
        <end position="374"/>
    </location>
</feature>
<evidence type="ECO:0000256" key="6">
    <source>
        <dbReference type="SAM" id="MobiDB-lite"/>
    </source>
</evidence>
<comment type="subcellular location">
    <subcellularLocation>
        <location evidence="1">Membrane</location>
        <topology evidence="1">Multi-pass membrane protein</topology>
    </subcellularLocation>
</comment>
<keyword evidence="10" id="KW-1185">Reference proteome</keyword>
<feature type="domain" description="Major facilitator superfamily (MFS) profile" evidence="8">
    <location>
        <begin position="55"/>
        <end position="470"/>
    </location>
</feature>
<dbReference type="PANTHER" id="PTHR43791:SF62">
    <property type="entry name" value="MAJOR FACILITATOR SUPERFAMILY (MFS) PROFILE DOMAIN-CONTAINING PROTEIN"/>
    <property type="match status" value="1"/>
</dbReference>
<feature type="transmembrane region" description="Helical" evidence="7">
    <location>
        <begin position="410"/>
        <end position="430"/>
    </location>
</feature>
<evidence type="ECO:0000256" key="2">
    <source>
        <dbReference type="ARBA" id="ARBA00022448"/>
    </source>
</evidence>
<dbReference type="InterPro" id="IPR020846">
    <property type="entry name" value="MFS_dom"/>
</dbReference>
<keyword evidence="2" id="KW-0813">Transport</keyword>
<accession>A0AAI8VID4</accession>
<evidence type="ECO:0000256" key="3">
    <source>
        <dbReference type="ARBA" id="ARBA00022692"/>
    </source>
</evidence>
<feature type="transmembrane region" description="Helical" evidence="7">
    <location>
        <begin position="121"/>
        <end position="145"/>
    </location>
</feature>